<dbReference type="Proteomes" id="UP000194236">
    <property type="component" value="Unassembled WGS sequence"/>
</dbReference>
<sequence length="92" mass="10610">MNNTKKTIYHRIQLLQLQWIIVSIHIYIDVDILSSKSSLLMSLESQLNHHHQQQTSNKRIKSEPLDLHQHYSNSIQIDAGGSRGCQSMSPFV</sequence>
<proteinExistence type="predicted"/>
<accession>A0A1Y3B487</accession>
<protein>
    <submittedName>
        <fullName evidence="1">Uncharacterized protein</fullName>
    </submittedName>
</protein>
<keyword evidence="2" id="KW-1185">Reference proteome</keyword>
<name>A0A1Y3B487_EURMA</name>
<evidence type="ECO:0000313" key="1">
    <source>
        <dbReference type="EMBL" id="OTF74884.1"/>
    </source>
</evidence>
<dbReference type="EMBL" id="MUJZ01044809">
    <property type="protein sequence ID" value="OTF74884.1"/>
    <property type="molecule type" value="Genomic_DNA"/>
</dbReference>
<gene>
    <name evidence="1" type="ORF">BLA29_009966</name>
</gene>
<dbReference type="AlphaFoldDB" id="A0A1Y3B487"/>
<organism evidence="1 2">
    <name type="scientific">Euroglyphus maynei</name>
    <name type="common">Mayne's house dust mite</name>
    <dbReference type="NCBI Taxonomy" id="6958"/>
    <lineage>
        <taxon>Eukaryota</taxon>
        <taxon>Metazoa</taxon>
        <taxon>Ecdysozoa</taxon>
        <taxon>Arthropoda</taxon>
        <taxon>Chelicerata</taxon>
        <taxon>Arachnida</taxon>
        <taxon>Acari</taxon>
        <taxon>Acariformes</taxon>
        <taxon>Sarcoptiformes</taxon>
        <taxon>Astigmata</taxon>
        <taxon>Psoroptidia</taxon>
        <taxon>Analgoidea</taxon>
        <taxon>Pyroglyphidae</taxon>
        <taxon>Pyroglyphinae</taxon>
        <taxon>Euroglyphus</taxon>
    </lineage>
</organism>
<comment type="caution">
    <text evidence="1">The sequence shown here is derived from an EMBL/GenBank/DDBJ whole genome shotgun (WGS) entry which is preliminary data.</text>
</comment>
<evidence type="ECO:0000313" key="2">
    <source>
        <dbReference type="Proteomes" id="UP000194236"/>
    </source>
</evidence>
<reference evidence="1 2" key="1">
    <citation type="submission" date="2017-03" db="EMBL/GenBank/DDBJ databases">
        <title>Genome Survey of Euroglyphus maynei.</title>
        <authorList>
            <person name="Arlian L.G."/>
            <person name="Morgan M.S."/>
            <person name="Rider S.D."/>
        </authorList>
    </citation>
    <scope>NUCLEOTIDE SEQUENCE [LARGE SCALE GENOMIC DNA]</scope>
    <source>
        <strain evidence="1">Arlian Lab</strain>
        <tissue evidence="1">Whole body</tissue>
    </source>
</reference>